<proteinExistence type="predicted"/>
<dbReference type="EMBL" id="CP144536">
    <property type="protein sequence ID" value="WWC63421.1"/>
    <property type="molecule type" value="Genomic_DNA"/>
</dbReference>
<feature type="region of interest" description="Disordered" evidence="1">
    <location>
        <begin position="202"/>
        <end position="223"/>
    </location>
</feature>
<keyword evidence="4" id="KW-1185">Reference proteome</keyword>
<dbReference type="GeneID" id="28969742"/>
<organism evidence="2">
    <name type="scientific">Kwoniella dejecticola CBS 10117</name>
    <dbReference type="NCBI Taxonomy" id="1296121"/>
    <lineage>
        <taxon>Eukaryota</taxon>
        <taxon>Fungi</taxon>
        <taxon>Dikarya</taxon>
        <taxon>Basidiomycota</taxon>
        <taxon>Agaricomycotina</taxon>
        <taxon>Tremellomycetes</taxon>
        <taxon>Tremellales</taxon>
        <taxon>Cryptococcaceae</taxon>
        <taxon>Kwoniella</taxon>
    </lineage>
</organism>
<accession>A0A1A6A121</accession>
<dbReference type="AlphaFoldDB" id="A0A1A6A121"/>
<protein>
    <submittedName>
        <fullName evidence="2">Uncharacterized protein</fullName>
    </submittedName>
</protein>
<feature type="compositionally biased region" description="Basic and acidic residues" evidence="1">
    <location>
        <begin position="202"/>
        <end position="211"/>
    </location>
</feature>
<evidence type="ECO:0000313" key="2">
    <source>
        <dbReference type="EMBL" id="OBR83761.1"/>
    </source>
</evidence>
<reference evidence="3" key="2">
    <citation type="submission" date="2013-07" db="EMBL/GenBank/DDBJ databases">
        <authorList>
            <consortium name="The Broad Institute Genome Sequencing Platform"/>
            <person name="Cuomo C."/>
            <person name="Litvintseva A."/>
            <person name="Chen Y."/>
            <person name="Heitman J."/>
            <person name="Sun S."/>
            <person name="Springer D."/>
            <person name="Dromer F."/>
            <person name="Young S.K."/>
            <person name="Zeng Q."/>
            <person name="Gargeya S."/>
            <person name="Fitzgerald M."/>
            <person name="Abouelleil A."/>
            <person name="Alvarado L."/>
            <person name="Berlin A.M."/>
            <person name="Chapman S.B."/>
            <person name="Dewar J."/>
            <person name="Goldberg J."/>
            <person name="Griggs A."/>
            <person name="Gujja S."/>
            <person name="Hansen M."/>
            <person name="Howarth C."/>
            <person name="Imamovic A."/>
            <person name="Larimer J."/>
            <person name="McCowan C."/>
            <person name="Murphy C."/>
            <person name="Pearson M."/>
            <person name="Priest M."/>
            <person name="Roberts A."/>
            <person name="Saif S."/>
            <person name="Shea T."/>
            <person name="Sykes S."/>
            <person name="Wortman J."/>
            <person name="Nusbaum C."/>
            <person name="Birren B."/>
        </authorList>
    </citation>
    <scope>NUCLEOTIDE SEQUENCE</scope>
    <source>
        <strain evidence="3">CBS 10117</strain>
    </source>
</reference>
<evidence type="ECO:0000313" key="4">
    <source>
        <dbReference type="Proteomes" id="UP000078595"/>
    </source>
</evidence>
<dbReference type="VEuPathDB" id="FungiDB:I303_06043"/>
<sequence length="260" mass="28609">MYVASNAKLVAQKDDLRWIEGAHTHSHTPPILIAPSPPSPWSCTIPINSYQLCGINEPKTFFNGPSLSSSTLYITDSTTRTMGSTHSAPTKPVMAQNLSTFAEQCLELALAKSDLIRSTKCAEDSKSRSRNVIQTHNDQVQNQQNEAALKVEAEEAMNAKGKNADADDAQLPYTHHINNALSQSAPVFGGDCRYHLTLKLNKAQEERHDPRPPTPTPTSTLRDIKMHLDRSEPGTIQDGISKSQIELYDSMEVMGRVATE</sequence>
<dbReference type="Proteomes" id="UP000078595">
    <property type="component" value="Chromosome 7"/>
</dbReference>
<name>A0A1A6A121_9TREE</name>
<reference evidence="3" key="3">
    <citation type="submission" date="2024-02" db="EMBL/GenBank/DDBJ databases">
        <title>Comparative genomics of Cryptococcus and Kwoniella reveals pathogenesis evolution and contrasting modes of karyotype evolution via chromosome fusion or intercentromeric recombination.</title>
        <authorList>
            <person name="Coelho M.A."/>
            <person name="David-Palma M."/>
            <person name="Shea T."/>
            <person name="Bowers K."/>
            <person name="McGinley-Smith S."/>
            <person name="Mohammad A.W."/>
            <person name="Gnirke A."/>
            <person name="Yurkov A.M."/>
            <person name="Nowrousian M."/>
            <person name="Sun S."/>
            <person name="Cuomo C.A."/>
            <person name="Heitman J."/>
        </authorList>
    </citation>
    <scope>NUCLEOTIDE SEQUENCE</scope>
    <source>
        <strain evidence="3">CBS 10117</strain>
    </source>
</reference>
<gene>
    <name evidence="2" type="ORF">I303_06043</name>
    <name evidence="3" type="ORF">I303_106023</name>
</gene>
<dbReference type="KEGG" id="kdj:28969742"/>
<evidence type="ECO:0000313" key="3">
    <source>
        <dbReference type="EMBL" id="WWC63421.1"/>
    </source>
</evidence>
<evidence type="ECO:0000256" key="1">
    <source>
        <dbReference type="SAM" id="MobiDB-lite"/>
    </source>
</evidence>
<reference evidence="2" key="1">
    <citation type="submission" date="2013-07" db="EMBL/GenBank/DDBJ databases">
        <title>The Genome Sequence of Cryptococcus dejecticola CBS10117.</title>
        <authorList>
            <consortium name="The Broad Institute Genome Sequencing Platform"/>
            <person name="Cuomo C."/>
            <person name="Litvintseva A."/>
            <person name="Chen Y."/>
            <person name="Heitman J."/>
            <person name="Sun S."/>
            <person name="Springer D."/>
            <person name="Dromer F."/>
            <person name="Young S.K."/>
            <person name="Zeng Q."/>
            <person name="Gargeya S."/>
            <person name="Fitzgerald M."/>
            <person name="Abouelleil A."/>
            <person name="Alvarado L."/>
            <person name="Berlin A.M."/>
            <person name="Chapman S.B."/>
            <person name="Dewar J."/>
            <person name="Goldberg J."/>
            <person name="Griggs A."/>
            <person name="Gujja S."/>
            <person name="Hansen M."/>
            <person name="Howarth C."/>
            <person name="Imamovic A."/>
            <person name="Larimer J."/>
            <person name="McCowan C."/>
            <person name="Murphy C."/>
            <person name="Pearson M."/>
            <person name="Priest M."/>
            <person name="Roberts A."/>
            <person name="Saif S."/>
            <person name="Shea T."/>
            <person name="Sykes S."/>
            <person name="Wortman J."/>
            <person name="Nusbaum C."/>
            <person name="Birren B."/>
        </authorList>
    </citation>
    <scope>NUCLEOTIDE SEQUENCE [LARGE SCALE GENOMIC DNA]</scope>
    <source>
        <strain evidence="2">CBS 10117</strain>
    </source>
</reference>
<dbReference type="RefSeq" id="XP_018261603.1">
    <property type="nucleotide sequence ID" value="XM_018409330.1"/>
</dbReference>
<dbReference type="EMBL" id="KI894033">
    <property type="protein sequence ID" value="OBR83761.1"/>
    <property type="molecule type" value="Genomic_DNA"/>
</dbReference>